<dbReference type="EMBL" id="JAPQKN010000001">
    <property type="protein sequence ID" value="KAJ5175740.1"/>
    <property type="molecule type" value="Genomic_DNA"/>
</dbReference>
<sequence>MMEFYRQSISTGWSFRDRDAEDWMPVPVVPSVVQQDLIANNKLKDPFIGFNELRARWVNEKSWVYRNTFLTPDIPAGTAIDLVFDGLDTFATVKLNGQVILQSDNMFLGHRVNVTKALEAESEHTLEIEFDCALLKARELRNQDQSHKWVGFNGDPARLAVRKAQYHWGWDWGPVLMTAGIWRAVRLEVYTARVADLWPQLQLSSDHQTAELTATAKFDSVASGDYTARFSLSLRGNEIASQDIPVSANNRAEVIFRVNRPELWWPHGYGNQTLYDVSVSLLRGVETVDQTSKKFGIRTAEVIQQPDKHGKSFYFRINGMDIFCGGSCWIPADSLLTNITAERYRKWIELMVEGRQIMIRVWGGGIYEDDAFYEACDELGVLVWQDFMFGCGNYPTWPKILDSIRQEAVYNVQRLRNHPSIVIYAGNNEDYQVQESEGLTYNYDDKDPESWLKTDFPARYIYEKLLPEVVAEHSSSTFYHPGSPWGDGKISSDPTVGDMHQWNGEDSILLWHGTQEKYQIFDTLGGRFNSEFGMEAFPHMSTIDYFVEDPKDKFPQSHVIDFHNKADGHERRLATYLVENLRTATDLETYIYLTQVVQAETMMFGYRGWRRQWGDERHCGGALLWQLNDCWPTISWAIVDYFLNPKPAYYAVKRVLNPIAIGVRREHHDWSVAHAQPPHTSKYELWISSNNPSTIRGSVELRFLSVNTGREIRAPIVREDILITPNGTTNIITDGLIDHIAEPEPHVLVARLWVDNKIVARDVDWPQPFKYLDLSSRGLDIQLQRGSSGQALVVLNTRKPVKCLVIEEQEGVRLNDNAIDIVPGDEQTVVISGLGDQSLKYRYLGQESCGLLG</sequence>
<evidence type="ECO:0000256" key="5">
    <source>
        <dbReference type="ARBA" id="ARBA00023277"/>
    </source>
</evidence>
<dbReference type="PANTHER" id="PTHR43730">
    <property type="entry name" value="BETA-MANNOSIDASE"/>
    <property type="match status" value="1"/>
</dbReference>
<dbReference type="SUPFAM" id="SSF49785">
    <property type="entry name" value="Galactose-binding domain-like"/>
    <property type="match status" value="1"/>
</dbReference>
<dbReference type="Pfam" id="PF22666">
    <property type="entry name" value="Glyco_hydro_2_N2"/>
    <property type="match status" value="1"/>
</dbReference>
<dbReference type="Pfam" id="PF17786">
    <property type="entry name" value="Mannosidase_ig"/>
    <property type="match status" value="1"/>
</dbReference>
<dbReference type="EC" id="3.2.1.25" evidence="3"/>
<keyword evidence="5" id="KW-0119">Carbohydrate metabolism</keyword>
<evidence type="ECO:0000256" key="2">
    <source>
        <dbReference type="ARBA" id="ARBA00004740"/>
    </source>
</evidence>
<dbReference type="AlphaFoldDB" id="A0A9W9IEI5"/>
<dbReference type="InterPro" id="IPR036156">
    <property type="entry name" value="Beta-gal/glucu_dom_sf"/>
</dbReference>
<evidence type="ECO:0000259" key="13">
    <source>
        <dbReference type="Pfam" id="PF22666"/>
    </source>
</evidence>
<dbReference type="InterPro" id="IPR017853">
    <property type="entry name" value="GH"/>
</dbReference>
<dbReference type="FunFam" id="3.20.20.80:FF:000050">
    <property type="entry name" value="Beta-mannosidase B"/>
    <property type="match status" value="1"/>
</dbReference>
<dbReference type="RefSeq" id="XP_056547348.1">
    <property type="nucleotide sequence ID" value="XM_056683742.1"/>
</dbReference>
<keyword evidence="6" id="KW-0326">Glycosidase</keyword>
<accession>A0A9W9IEI5</accession>
<proteinExistence type="inferred from homology"/>
<dbReference type="PANTHER" id="PTHR43730:SF1">
    <property type="entry name" value="BETA-MANNOSIDASE"/>
    <property type="match status" value="1"/>
</dbReference>
<evidence type="ECO:0000256" key="3">
    <source>
        <dbReference type="ARBA" id="ARBA00012754"/>
    </source>
</evidence>
<dbReference type="Gene3D" id="3.20.20.80">
    <property type="entry name" value="Glycosidases"/>
    <property type="match status" value="1"/>
</dbReference>
<evidence type="ECO:0000313" key="15">
    <source>
        <dbReference type="Proteomes" id="UP001149163"/>
    </source>
</evidence>
<feature type="domain" description="Glycoside hydrolase family 2 immunoglobulin-like beta-sandwich" evidence="11">
    <location>
        <begin position="192"/>
        <end position="298"/>
    </location>
</feature>
<evidence type="ECO:0000256" key="4">
    <source>
        <dbReference type="ARBA" id="ARBA00022801"/>
    </source>
</evidence>
<keyword evidence="7" id="KW-0624">Polysaccharide degradation</keyword>
<name>A0A9W9IEI5_9EURO</name>
<comment type="catalytic activity">
    <reaction evidence="1">
        <text>Hydrolysis of terminal, non-reducing beta-D-mannose residues in beta-D-mannosides.</text>
        <dbReference type="EC" id="3.2.1.25"/>
    </reaction>
</comment>
<dbReference type="InterPro" id="IPR050887">
    <property type="entry name" value="Beta-mannosidase_GH2"/>
</dbReference>
<dbReference type="SUPFAM" id="SSF49303">
    <property type="entry name" value="beta-Galactosidase/glucuronidase domain"/>
    <property type="match status" value="2"/>
</dbReference>
<dbReference type="Pfam" id="PF00703">
    <property type="entry name" value="Glyco_hydro_2"/>
    <property type="match status" value="1"/>
</dbReference>
<comment type="similarity">
    <text evidence="8">Belongs to the glycosyl hydrolase 2 family. Beta-mannosidase B subfamily.</text>
</comment>
<evidence type="ECO:0000313" key="14">
    <source>
        <dbReference type="EMBL" id="KAJ5175740.1"/>
    </source>
</evidence>
<protein>
    <recommendedName>
        <fullName evidence="9">Beta-mannosidase B</fullName>
        <ecNumber evidence="3">3.2.1.25</ecNumber>
    </recommendedName>
    <alternativeName>
        <fullName evidence="10">Mannanase B</fullName>
    </alternativeName>
</protein>
<dbReference type="InterPro" id="IPR006102">
    <property type="entry name" value="Ig-like_GH2"/>
</dbReference>
<keyword evidence="15" id="KW-1185">Reference proteome</keyword>
<organism evidence="14 15">
    <name type="scientific">Penicillium canariense</name>
    <dbReference type="NCBI Taxonomy" id="189055"/>
    <lineage>
        <taxon>Eukaryota</taxon>
        <taxon>Fungi</taxon>
        <taxon>Dikarya</taxon>
        <taxon>Ascomycota</taxon>
        <taxon>Pezizomycotina</taxon>
        <taxon>Eurotiomycetes</taxon>
        <taxon>Eurotiomycetidae</taxon>
        <taxon>Eurotiales</taxon>
        <taxon>Aspergillaceae</taxon>
        <taxon>Penicillium</taxon>
    </lineage>
</organism>
<evidence type="ECO:0000259" key="12">
    <source>
        <dbReference type="Pfam" id="PF17786"/>
    </source>
</evidence>
<dbReference type="InterPro" id="IPR054593">
    <property type="entry name" value="Beta-mannosidase-like_N2"/>
</dbReference>
<evidence type="ECO:0000256" key="6">
    <source>
        <dbReference type="ARBA" id="ARBA00023295"/>
    </source>
</evidence>
<feature type="domain" description="Mannosidase Ig/CBM-like" evidence="12">
    <location>
        <begin position="682"/>
        <end position="771"/>
    </location>
</feature>
<evidence type="ECO:0000259" key="11">
    <source>
        <dbReference type="Pfam" id="PF00703"/>
    </source>
</evidence>
<evidence type="ECO:0000256" key="8">
    <source>
        <dbReference type="ARBA" id="ARBA00038429"/>
    </source>
</evidence>
<dbReference type="InterPro" id="IPR008979">
    <property type="entry name" value="Galactose-bd-like_sf"/>
</dbReference>
<dbReference type="SUPFAM" id="SSF51445">
    <property type="entry name" value="(Trans)glycosidases"/>
    <property type="match status" value="1"/>
</dbReference>
<dbReference type="Gene3D" id="2.60.40.10">
    <property type="entry name" value="Immunoglobulins"/>
    <property type="match status" value="2"/>
</dbReference>
<evidence type="ECO:0000256" key="9">
    <source>
        <dbReference type="ARBA" id="ARBA00041069"/>
    </source>
</evidence>
<evidence type="ECO:0000256" key="7">
    <source>
        <dbReference type="ARBA" id="ARBA00023326"/>
    </source>
</evidence>
<dbReference type="FunFam" id="2.60.120.260:FF:000118">
    <property type="entry name" value="Beta-mannosidase B"/>
    <property type="match status" value="1"/>
</dbReference>
<evidence type="ECO:0000256" key="10">
    <source>
        <dbReference type="ARBA" id="ARBA00041614"/>
    </source>
</evidence>
<dbReference type="OrthoDB" id="2866996at2759"/>
<reference evidence="14" key="1">
    <citation type="submission" date="2022-11" db="EMBL/GenBank/DDBJ databases">
        <authorList>
            <person name="Petersen C."/>
        </authorList>
    </citation>
    <scope>NUCLEOTIDE SEQUENCE</scope>
    <source>
        <strain evidence="14">IBT 26290</strain>
    </source>
</reference>
<gene>
    <name evidence="14" type="ORF">N7482_001617</name>
</gene>
<dbReference type="Proteomes" id="UP001149163">
    <property type="component" value="Unassembled WGS sequence"/>
</dbReference>
<dbReference type="InterPro" id="IPR013783">
    <property type="entry name" value="Ig-like_fold"/>
</dbReference>
<dbReference type="GeneID" id="81422918"/>
<dbReference type="GO" id="GO:0006516">
    <property type="term" value="P:glycoprotein catabolic process"/>
    <property type="evidence" value="ECO:0007669"/>
    <property type="project" value="TreeGrafter"/>
</dbReference>
<dbReference type="InterPro" id="IPR041447">
    <property type="entry name" value="Mannosidase_ig"/>
</dbReference>
<comment type="caution">
    <text evidence="14">The sequence shown here is derived from an EMBL/GenBank/DDBJ whole genome shotgun (WGS) entry which is preliminary data.</text>
</comment>
<dbReference type="Gene3D" id="2.60.120.260">
    <property type="entry name" value="Galactose-binding domain-like"/>
    <property type="match status" value="1"/>
</dbReference>
<evidence type="ECO:0000256" key="1">
    <source>
        <dbReference type="ARBA" id="ARBA00000829"/>
    </source>
</evidence>
<feature type="domain" description="Beta-mannosidase-like galactose-binding" evidence="13">
    <location>
        <begin position="13"/>
        <end position="183"/>
    </location>
</feature>
<reference evidence="14" key="2">
    <citation type="journal article" date="2023" name="IMA Fungus">
        <title>Comparative genomic study of the Penicillium genus elucidates a diverse pangenome and 15 lateral gene transfer events.</title>
        <authorList>
            <person name="Petersen C."/>
            <person name="Sorensen T."/>
            <person name="Nielsen M.R."/>
            <person name="Sondergaard T.E."/>
            <person name="Sorensen J.L."/>
            <person name="Fitzpatrick D.A."/>
            <person name="Frisvad J.C."/>
            <person name="Nielsen K.L."/>
        </authorList>
    </citation>
    <scope>NUCLEOTIDE SEQUENCE</scope>
    <source>
        <strain evidence="14">IBT 26290</strain>
    </source>
</reference>
<dbReference type="GO" id="GO:0000272">
    <property type="term" value="P:polysaccharide catabolic process"/>
    <property type="evidence" value="ECO:0007669"/>
    <property type="project" value="UniProtKB-KW"/>
</dbReference>
<comment type="pathway">
    <text evidence="2">Glycan metabolism; N-glycan degradation.</text>
</comment>
<keyword evidence="4" id="KW-0378">Hydrolase</keyword>
<dbReference type="GO" id="GO:0004567">
    <property type="term" value="F:beta-mannosidase activity"/>
    <property type="evidence" value="ECO:0007669"/>
    <property type="project" value="UniProtKB-EC"/>
</dbReference>